<proteinExistence type="predicted"/>
<evidence type="ECO:0000313" key="2">
    <source>
        <dbReference type="EMBL" id="CAK0834132.1"/>
    </source>
</evidence>
<sequence length="207" mass="24092">MLFRIDCRLHMLLIILLALRWFQPLLTEPGMFPGFLHMMREPEKFFPPHVKLLLMSQSDFALPYPGRRAEKKYDFIYSGSDQDVHNDCEGWSSFAKNWTFAKQALEVMCGEYGLTGVLVATKDKQNKKACTIPTSCHGKVLQTQYIPQNEFFDYMRQSRWVFFPQVHDASPRVTTQALMHDLPMLMNWHIAGGWKYLNEKTGEALHA</sequence>
<dbReference type="Proteomes" id="UP001189429">
    <property type="component" value="Unassembled WGS sequence"/>
</dbReference>
<feature type="chain" id="PRO_5045397486" description="Mannosyltransferase" evidence="1">
    <location>
        <begin position="28"/>
        <end position="207"/>
    </location>
</feature>
<evidence type="ECO:0008006" key="4">
    <source>
        <dbReference type="Google" id="ProtNLM"/>
    </source>
</evidence>
<name>A0ABN9SQF6_9DINO</name>
<keyword evidence="3" id="KW-1185">Reference proteome</keyword>
<evidence type="ECO:0000256" key="1">
    <source>
        <dbReference type="SAM" id="SignalP"/>
    </source>
</evidence>
<reference evidence="2" key="1">
    <citation type="submission" date="2023-10" db="EMBL/GenBank/DDBJ databases">
        <authorList>
            <person name="Chen Y."/>
            <person name="Shah S."/>
            <person name="Dougan E. K."/>
            <person name="Thang M."/>
            <person name="Chan C."/>
        </authorList>
    </citation>
    <scope>NUCLEOTIDE SEQUENCE [LARGE SCALE GENOMIC DNA]</scope>
</reference>
<keyword evidence="1" id="KW-0732">Signal</keyword>
<evidence type="ECO:0000313" key="3">
    <source>
        <dbReference type="Proteomes" id="UP001189429"/>
    </source>
</evidence>
<protein>
    <recommendedName>
        <fullName evidence="4">Mannosyltransferase</fullName>
    </recommendedName>
</protein>
<dbReference type="EMBL" id="CAUYUJ010012525">
    <property type="protein sequence ID" value="CAK0834132.1"/>
    <property type="molecule type" value="Genomic_DNA"/>
</dbReference>
<comment type="caution">
    <text evidence="2">The sequence shown here is derived from an EMBL/GenBank/DDBJ whole genome shotgun (WGS) entry which is preliminary data.</text>
</comment>
<organism evidence="2 3">
    <name type="scientific">Prorocentrum cordatum</name>
    <dbReference type="NCBI Taxonomy" id="2364126"/>
    <lineage>
        <taxon>Eukaryota</taxon>
        <taxon>Sar</taxon>
        <taxon>Alveolata</taxon>
        <taxon>Dinophyceae</taxon>
        <taxon>Prorocentrales</taxon>
        <taxon>Prorocentraceae</taxon>
        <taxon>Prorocentrum</taxon>
    </lineage>
</organism>
<accession>A0ABN9SQF6</accession>
<feature type="signal peptide" evidence="1">
    <location>
        <begin position="1"/>
        <end position="27"/>
    </location>
</feature>
<gene>
    <name evidence="2" type="ORF">PCOR1329_LOCUS31617</name>
</gene>